<feature type="signal peptide" evidence="4">
    <location>
        <begin position="1"/>
        <end position="30"/>
    </location>
</feature>
<gene>
    <name evidence="6" type="ORF">ACFOX3_09085</name>
</gene>
<sequence length="931" mass="100318">MSSRYNPSKSLRFAPTLLSAAILAASSAYAQDQTADDGELLEEVVVTASYRAALQRAQAMKMDSSSIVEALSAEDIGKLPDTSIAESLARLPGLAGERRDGRTSGLSVRGFKEDYVGTTLNGRELLGMGDNRGVEYDLYPTEIISNVMVYKSPDATLLTQGIGGIVDLRTASPLDSDPILAVNLSLEQNSNESANPDFDNQGHRASLNFVDRFADDTIGLALTLASMESPSQEEQFRGWGYADATFNGEPVKVLGGHDSFVRSALMKRESVAGVFEWEPNDRLNVKVDALYIDFEEDKVFRGLEEGGPVWSGANYTITEVVDGLATAGYMDGFHSVIRNDGENKKATLSTVGLNVSYQLTDAWTGVVDYAHSEADKTISNIESYSGVGRAGSAGQGAGVARSWTMTPEGVMYGDHPTITSPDYTDASLIKLAGPQAWGGGMGRDDAQDGFVNEPTFDETLDTLRLQANGDVSWGIINAIQVGAAVSDRSKSKENNAYFLTASTYPGDGPIPNTVGTADLSFMGLGSILAYDGLALYKSGYYDLTDAAGFEPNRVGDSYTVNETLTSVFFKADMESEVAGMALTGNVGVQVVHTEQDSTGFSTVVRDDDPNDGVPGMVEITPIDGGTDYTNVLPSLNLSLEIADGQFIRTAVSKTLSRARLDDLRPNIQASFQFNDGAILTPDPQAGPWSGSKGNAELKPLEANQFDLSYENYFVDDGYFAAAFFYKDLTNWHRDTSTIEDFSSIYIPGYHETTTGQPPATFLGMVSSKEDGLTGDVTGWELQASLPFHVFSESLDGFGIVGSATFLDGELDDGTSVPGLSDRVYQMTAYFERSGWEFRIAASKRSEFTTETRGLSLALVETVDQGGTLVDAQIGYDFSESGVSWLQGLRVTLQGQNLTNEDTIQADDSDSRQVTRYQSFGANYLLGLNYKI</sequence>
<keyword evidence="6" id="KW-0675">Receptor</keyword>
<evidence type="ECO:0000256" key="2">
    <source>
        <dbReference type="ARBA" id="ARBA00023136"/>
    </source>
</evidence>
<evidence type="ECO:0000256" key="4">
    <source>
        <dbReference type="SAM" id="SignalP"/>
    </source>
</evidence>
<dbReference type="InterPro" id="IPR036942">
    <property type="entry name" value="Beta-barrel_TonB_sf"/>
</dbReference>
<comment type="subcellular location">
    <subcellularLocation>
        <location evidence="1">Cell outer membrane</location>
    </subcellularLocation>
</comment>
<dbReference type="RefSeq" id="WP_290260503.1">
    <property type="nucleotide sequence ID" value="NZ_JAUFQG010000004.1"/>
</dbReference>
<reference evidence="7" key="1">
    <citation type="journal article" date="2019" name="Int. J. Syst. Evol. Microbiol.">
        <title>The Global Catalogue of Microorganisms (GCM) 10K type strain sequencing project: providing services to taxonomists for standard genome sequencing and annotation.</title>
        <authorList>
            <consortium name="The Broad Institute Genomics Platform"/>
            <consortium name="The Broad Institute Genome Sequencing Center for Infectious Disease"/>
            <person name="Wu L."/>
            <person name="Ma J."/>
        </authorList>
    </citation>
    <scope>NUCLEOTIDE SEQUENCE [LARGE SCALE GENOMIC DNA]</scope>
    <source>
        <strain evidence="7">CECT 8570</strain>
    </source>
</reference>
<evidence type="ECO:0000313" key="7">
    <source>
        <dbReference type="Proteomes" id="UP001595840"/>
    </source>
</evidence>
<dbReference type="SUPFAM" id="SSF56935">
    <property type="entry name" value="Porins"/>
    <property type="match status" value="1"/>
</dbReference>
<dbReference type="PANTHER" id="PTHR40980:SF3">
    <property type="entry name" value="TONB-DEPENDENT RECEPTOR-LIKE BETA-BARREL DOMAIN-CONTAINING PROTEIN"/>
    <property type="match status" value="1"/>
</dbReference>
<proteinExistence type="predicted"/>
<dbReference type="NCBIfam" id="TIGR01782">
    <property type="entry name" value="TonB-Xanth-Caul"/>
    <property type="match status" value="1"/>
</dbReference>
<dbReference type="InterPro" id="IPR010104">
    <property type="entry name" value="TonB_rcpt_bac"/>
</dbReference>
<organism evidence="6 7">
    <name type="scientific">Simiduia curdlanivorans</name>
    <dbReference type="NCBI Taxonomy" id="1492769"/>
    <lineage>
        <taxon>Bacteria</taxon>
        <taxon>Pseudomonadati</taxon>
        <taxon>Pseudomonadota</taxon>
        <taxon>Gammaproteobacteria</taxon>
        <taxon>Cellvibrionales</taxon>
        <taxon>Cellvibrionaceae</taxon>
        <taxon>Simiduia</taxon>
    </lineage>
</organism>
<keyword evidence="2" id="KW-0472">Membrane</keyword>
<dbReference type="InterPro" id="IPR037066">
    <property type="entry name" value="Plug_dom_sf"/>
</dbReference>
<dbReference type="Gene3D" id="2.40.170.20">
    <property type="entry name" value="TonB-dependent receptor, beta-barrel domain"/>
    <property type="match status" value="1"/>
</dbReference>
<dbReference type="PANTHER" id="PTHR40980">
    <property type="entry name" value="PLUG DOMAIN-CONTAINING PROTEIN"/>
    <property type="match status" value="1"/>
</dbReference>
<protein>
    <submittedName>
        <fullName evidence="6">TonB-dependent receptor</fullName>
    </submittedName>
</protein>
<comment type="caution">
    <text evidence="6">The sequence shown here is derived from an EMBL/GenBank/DDBJ whole genome shotgun (WGS) entry which is preliminary data.</text>
</comment>
<evidence type="ECO:0000313" key="6">
    <source>
        <dbReference type="EMBL" id="MFC4362456.1"/>
    </source>
</evidence>
<dbReference type="EMBL" id="JBHSCX010000006">
    <property type="protein sequence ID" value="MFC4362456.1"/>
    <property type="molecule type" value="Genomic_DNA"/>
</dbReference>
<feature type="chain" id="PRO_5046556419" evidence="4">
    <location>
        <begin position="31"/>
        <end position="931"/>
    </location>
</feature>
<evidence type="ECO:0000256" key="3">
    <source>
        <dbReference type="ARBA" id="ARBA00023237"/>
    </source>
</evidence>
<accession>A0ABV8V4T5</accession>
<keyword evidence="3" id="KW-0998">Cell outer membrane</keyword>
<feature type="domain" description="TonB-dependent receptor plug" evidence="5">
    <location>
        <begin position="61"/>
        <end position="164"/>
    </location>
</feature>
<dbReference type="Gene3D" id="2.170.130.10">
    <property type="entry name" value="TonB-dependent receptor, plug domain"/>
    <property type="match status" value="1"/>
</dbReference>
<dbReference type="InterPro" id="IPR012910">
    <property type="entry name" value="Plug_dom"/>
</dbReference>
<dbReference type="Proteomes" id="UP001595840">
    <property type="component" value="Unassembled WGS sequence"/>
</dbReference>
<name>A0ABV8V4T5_9GAMM</name>
<evidence type="ECO:0000259" key="5">
    <source>
        <dbReference type="Pfam" id="PF07715"/>
    </source>
</evidence>
<keyword evidence="4" id="KW-0732">Signal</keyword>
<keyword evidence="7" id="KW-1185">Reference proteome</keyword>
<dbReference type="Pfam" id="PF07715">
    <property type="entry name" value="Plug"/>
    <property type="match status" value="1"/>
</dbReference>
<evidence type="ECO:0000256" key="1">
    <source>
        <dbReference type="ARBA" id="ARBA00004442"/>
    </source>
</evidence>